<evidence type="ECO:0000313" key="3">
    <source>
        <dbReference type="Proteomes" id="UP001431209"/>
    </source>
</evidence>
<accession>A0AAW2ZAB8</accession>
<dbReference type="PANTHER" id="PTHR46112:SF2">
    <property type="entry name" value="XAA-PRO AMINOPEPTIDASE P-RELATED"/>
    <property type="match status" value="1"/>
</dbReference>
<comment type="caution">
    <text evidence="2">The sequence shown here is derived from an EMBL/GenBank/DDBJ whole genome shotgun (WGS) entry which is preliminary data.</text>
</comment>
<sequence>MKEFQDKVEGIRKHLSIKNIYGISISLQQNFAWLTCGGRNYVGTHTEKGIATIYVDALNVILITNNIEANRIISEELGNCGEVTKLQEHQTNQIQLIEYDWYGPALSTKALLFKNKVIKSEQVNIESDEDPIASAILSTLRCKLNKFEIDRYKLLGRDCGALIAKVAKHHIRRGVSESELTSKVAEECYKLNIVPVVILIASDERVDNFRHPIPHFSKCVQNKVMLVLCGRRYGLIASVTRMVHIGPIPSELRAKHDAVCYVDAVAMSMTKVGNNGSKIFERIKHAYEEKNFGGEWKLHHQGGQTGYMSREWKACDGDSHQILAESAFAWNPSITGTKSEDTIVINGDGECEIITESEEWPTLNVTVDNCVYKRADILQVVE</sequence>
<evidence type="ECO:0000313" key="2">
    <source>
        <dbReference type="EMBL" id="KAL0485759.1"/>
    </source>
</evidence>
<keyword evidence="3" id="KW-1185">Reference proteome</keyword>
<reference evidence="2 3" key="1">
    <citation type="submission" date="2024-03" db="EMBL/GenBank/DDBJ databases">
        <title>The Acrasis kona genome and developmental transcriptomes reveal deep origins of eukaryotic multicellular pathways.</title>
        <authorList>
            <person name="Sheikh S."/>
            <person name="Fu C.-J."/>
            <person name="Brown M.W."/>
            <person name="Baldauf S.L."/>
        </authorList>
    </citation>
    <scope>NUCLEOTIDE SEQUENCE [LARGE SCALE GENOMIC DNA]</scope>
    <source>
        <strain evidence="2 3">ATCC MYA-3509</strain>
    </source>
</reference>
<organism evidence="2 3">
    <name type="scientific">Acrasis kona</name>
    <dbReference type="NCBI Taxonomy" id="1008807"/>
    <lineage>
        <taxon>Eukaryota</taxon>
        <taxon>Discoba</taxon>
        <taxon>Heterolobosea</taxon>
        <taxon>Tetramitia</taxon>
        <taxon>Eutetramitia</taxon>
        <taxon>Acrasidae</taxon>
        <taxon>Acrasis</taxon>
    </lineage>
</organism>
<gene>
    <name evidence="2" type="ORF">AKO1_003266</name>
</gene>
<dbReference type="InterPro" id="IPR050659">
    <property type="entry name" value="Peptidase_M24B"/>
</dbReference>
<feature type="domain" description="Peptidase M24" evidence="1">
    <location>
        <begin position="160"/>
        <end position="344"/>
    </location>
</feature>
<dbReference type="Gene3D" id="3.90.230.10">
    <property type="entry name" value="Creatinase/methionine aminopeptidase superfamily"/>
    <property type="match status" value="1"/>
</dbReference>
<dbReference type="CDD" id="cd01066">
    <property type="entry name" value="APP_MetAP"/>
    <property type="match status" value="1"/>
</dbReference>
<dbReference type="SUPFAM" id="SSF55920">
    <property type="entry name" value="Creatinase/aminopeptidase"/>
    <property type="match status" value="1"/>
</dbReference>
<dbReference type="InterPro" id="IPR000994">
    <property type="entry name" value="Pept_M24"/>
</dbReference>
<dbReference type="EMBL" id="JAOPGA020001164">
    <property type="protein sequence ID" value="KAL0485759.1"/>
    <property type="molecule type" value="Genomic_DNA"/>
</dbReference>
<evidence type="ECO:0000259" key="1">
    <source>
        <dbReference type="Pfam" id="PF00557"/>
    </source>
</evidence>
<dbReference type="Pfam" id="PF00557">
    <property type="entry name" value="Peptidase_M24"/>
    <property type="match status" value="1"/>
</dbReference>
<dbReference type="InterPro" id="IPR036005">
    <property type="entry name" value="Creatinase/aminopeptidase-like"/>
</dbReference>
<proteinExistence type="predicted"/>
<dbReference type="AlphaFoldDB" id="A0AAW2ZAB8"/>
<dbReference type="Proteomes" id="UP001431209">
    <property type="component" value="Unassembled WGS sequence"/>
</dbReference>
<dbReference type="PANTHER" id="PTHR46112">
    <property type="entry name" value="AMINOPEPTIDASE"/>
    <property type="match status" value="1"/>
</dbReference>
<protein>
    <recommendedName>
        <fullName evidence="1">Peptidase M24 domain-containing protein</fullName>
    </recommendedName>
</protein>
<name>A0AAW2ZAB8_9EUKA</name>